<feature type="transmembrane region" description="Helical" evidence="1">
    <location>
        <begin position="19"/>
        <end position="35"/>
    </location>
</feature>
<organism evidence="2 3">
    <name type="scientific">Enterospora canceri</name>
    <dbReference type="NCBI Taxonomy" id="1081671"/>
    <lineage>
        <taxon>Eukaryota</taxon>
        <taxon>Fungi</taxon>
        <taxon>Fungi incertae sedis</taxon>
        <taxon>Microsporidia</taxon>
        <taxon>Enterocytozoonidae</taxon>
        <taxon>Enterospora</taxon>
    </lineage>
</organism>
<dbReference type="VEuPathDB" id="MicrosporidiaDB:ECANGB1_532"/>
<feature type="transmembrane region" description="Helical" evidence="1">
    <location>
        <begin position="272"/>
        <end position="294"/>
    </location>
</feature>
<comment type="caution">
    <text evidence="2">The sequence shown here is derived from an EMBL/GenBank/DDBJ whole genome shotgun (WGS) entry which is preliminary data.</text>
</comment>
<feature type="transmembrane region" description="Helical" evidence="1">
    <location>
        <begin position="47"/>
        <end position="71"/>
    </location>
</feature>
<dbReference type="AlphaFoldDB" id="A0A1Y1S8N6"/>
<protein>
    <submittedName>
        <fullName evidence="2">Uncharacterized protein</fullName>
    </submittedName>
</protein>
<keyword evidence="1" id="KW-1133">Transmembrane helix</keyword>
<evidence type="ECO:0000313" key="2">
    <source>
        <dbReference type="EMBL" id="ORD94542.1"/>
    </source>
</evidence>
<gene>
    <name evidence="2" type="ORF">ECANGB1_532</name>
</gene>
<accession>A0A1Y1S8N6</accession>
<proteinExistence type="predicted"/>
<keyword evidence="1" id="KW-0812">Transmembrane</keyword>
<sequence>MEDLIIECAMHTISYTNKYLITLVQPVMLGCYIAFDISDQEPENQKYLIVALLYVLWVFLSLATILGFGLMRCVSVLLSSFACNSILQSCRNCYGYLILNQNEPAAPFDYGFLYQYLVYLMHKNGMSIYMPPNWNFDFSDDIACSNRLTKELYLWSFVAIISVLITIMMMQYFDGMVWQFTLFATSVGLRVVYSIWNTDSGKWLALCIFAIVIVSCVVVICIRAMAPLLVVLEYFYFLVFMQMLLLCTALNHKIVGIIVHLNQNDACEDKEYVFMVFMVMNMIAIALWTICLLINAKSLQR</sequence>
<feature type="transmembrane region" description="Helical" evidence="1">
    <location>
        <begin position="152"/>
        <end position="170"/>
    </location>
</feature>
<name>A0A1Y1S8N6_9MICR</name>
<feature type="transmembrane region" description="Helical" evidence="1">
    <location>
        <begin position="202"/>
        <end position="222"/>
    </location>
</feature>
<evidence type="ECO:0000256" key="1">
    <source>
        <dbReference type="SAM" id="Phobius"/>
    </source>
</evidence>
<keyword evidence="1" id="KW-0472">Membrane</keyword>
<reference evidence="2 3" key="1">
    <citation type="journal article" date="2017" name="Environ. Microbiol.">
        <title>Decay of the glycolytic pathway and adaptation to intranuclear parasitism within Enterocytozoonidae microsporidia.</title>
        <authorList>
            <person name="Wiredu Boakye D."/>
            <person name="Jaroenlak P."/>
            <person name="Prachumwat A."/>
            <person name="Williams T.A."/>
            <person name="Bateman K.S."/>
            <person name="Itsathitphaisarn O."/>
            <person name="Sritunyalucksana K."/>
            <person name="Paszkiewicz K.H."/>
            <person name="Moore K.A."/>
            <person name="Stentiford G.D."/>
            <person name="Williams B.A."/>
        </authorList>
    </citation>
    <scope>NUCLEOTIDE SEQUENCE [LARGE SCALE GENOMIC DNA]</scope>
    <source>
        <strain evidence="2 3">GB1</strain>
    </source>
</reference>
<evidence type="ECO:0000313" key="3">
    <source>
        <dbReference type="Proteomes" id="UP000192639"/>
    </source>
</evidence>
<keyword evidence="3" id="KW-1185">Reference proteome</keyword>
<feature type="transmembrane region" description="Helical" evidence="1">
    <location>
        <begin position="177"/>
        <end position="196"/>
    </location>
</feature>
<dbReference type="Proteomes" id="UP000192639">
    <property type="component" value="Unassembled WGS sequence"/>
</dbReference>
<dbReference type="EMBL" id="LWDP01000016">
    <property type="protein sequence ID" value="ORD94542.1"/>
    <property type="molecule type" value="Genomic_DNA"/>
</dbReference>
<feature type="transmembrane region" description="Helical" evidence="1">
    <location>
        <begin position="234"/>
        <end position="252"/>
    </location>
</feature>